<keyword evidence="6" id="KW-1185">Reference proteome</keyword>
<dbReference type="GO" id="GO:0015562">
    <property type="term" value="F:efflux transmembrane transporter activity"/>
    <property type="evidence" value="ECO:0007669"/>
    <property type="project" value="InterPro"/>
</dbReference>
<dbReference type="Proteomes" id="UP000218366">
    <property type="component" value="Unassembled WGS sequence"/>
</dbReference>
<dbReference type="PANTHER" id="PTHR30203:SF32">
    <property type="entry name" value="CATION EFFLUX SYSTEM PROTEIN CUSC"/>
    <property type="match status" value="1"/>
</dbReference>
<keyword evidence="2" id="KW-0472">Membrane</keyword>
<dbReference type="RefSeq" id="WP_096343738.1">
    <property type="nucleotide sequence ID" value="NZ_NWMW01000002.1"/>
</dbReference>
<dbReference type="InterPro" id="IPR003423">
    <property type="entry name" value="OMP_efflux"/>
</dbReference>
<keyword evidence="2" id="KW-0732">Signal</keyword>
<dbReference type="Pfam" id="PF02321">
    <property type="entry name" value="OEP"/>
    <property type="match status" value="2"/>
</dbReference>
<evidence type="ECO:0000313" key="5">
    <source>
        <dbReference type="EMBL" id="PCD02359.1"/>
    </source>
</evidence>
<comment type="caution">
    <text evidence="5">The sequence shown here is derived from an EMBL/GenBank/DDBJ whole genome shotgun (WGS) entry which is preliminary data.</text>
</comment>
<dbReference type="AlphaFoldDB" id="A0A2A4B3K0"/>
<feature type="coiled-coil region" evidence="3">
    <location>
        <begin position="193"/>
        <end position="251"/>
    </location>
</feature>
<feature type="region of interest" description="Disordered" evidence="4">
    <location>
        <begin position="473"/>
        <end position="492"/>
    </location>
</feature>
<dbReference type="NCBIfam" id="TIGR01845">
    <property type="entry name" value="outer_NodT"/>
    <property type="match status" value="1"/>
</dbReference>
<sequence length="492" mass="51888">MIRRTALLTLPPLALAACSLEPAYERPSPAVSSAFPVVPGGDQPPLPASGARPVGYREIFRDPRLIAILDRAIANNQNLQVALANVRDARGQLRVARAEFLPAIDASAGASIARNRGAAQGLGANGGSVSEQYNAQVGLSAFEIDLFGRIRSQSNAALAEYLGTVAGVRAARLTLVGETASAYYTLATDRSLLAVAEETVKSAERTVALTRARVSGGIAARTDLRQAETVLRQAEADRADLTALVQQDRNALQLLVGAPVTDAELPAAIESAEPLIADVPANLDSRVLLARPDVVQAEYTLRAANARIGAARAAFFPTISLTGLVGFASNALSSLFTGDRLIWNGGADLGVPIFQGGALTGNLESVRARRDAATAQYRQTIQTAFREVADALARRAVIADQFAAQQGLVEAAADTLRLSEARYREGIDPFLNTLDAQRTLYSARRALAQARLVRANNLVELYRSLGGGELVPEAVEGPPEAPRAGEALKTSD</sequence>
<keyword evidence="2" id="KW-0449">Lipoprotein</keyword>
<feature type="signal peptide" evidence="2">
    <location>
        <begin position="1"/>
        <end position="16"/>
    </location>
</feature>
<comment type="similarity">
    <text evidence="1 2">Belongs to the outer membrane factor (OMF) (TC 1.B.17) family.</text>
</comment>
<dbReference type="Gene3D" id="1.20.1600.10">
    <property type="entry name" value="Outer membrane efflux proteins (OEP)"/>
    <property type="match status" value="1"/>
</dbReference>
<dbReference type="EMBL" id="NWMW01000002">
    <property type="protein sequence ID" value="PCD02359.1"/>
    <property type="molecule type" value="Genomic_DNA"/>
</dbReference>
<proteinExistence type="inferred from homology"/>
<reference evidence="5 6" key="1">
    <citation type="submission" date="2017-09" db="EMBL/GenBank/DDBJ databases">
        <title>Sphingomonas spermidinifaciens 9NM-10, whole genome shotgun sequence.</title>
        <authorList>
            <person name="Feng G."/>
            <person name="Zhu H."/>
        </authorList>
    </citation>
    <scope>NUCLEOTIDE SEQUENCE [LARGE SCALE GENOMIC DNA]</scope>
    <source>
        <strain evidence="5 6">9NM-10</strain>
    </source>
</reference>
<keyword evidence="3" id="KW-0175">Coiled coil</keyword>
<evidence type="ECO:0000313" key="6">
    <source>
        <dbReference type="Proteomes" id="UP000218366"/>
    </source>
</evidence>
<dbReference type="PROSITE" id="PS51257">
    <property type="entry name" value="PROKAR_LIPOPROTEIN"/>
    <property type="match status" value="1"/>
</dbReference>
<dbReference type="SUPFAM" id="SSF56954">
    <property type="entry name" value="Outer membrane efflux proteins (OEP)"/>
    <property type="match status" value="1"/>
</dbReference>
<accession>A0A2A4B3K0</accession>
<dbReference type="InterPro" id="IPR010131">
    <property type="entry name" value="MdtP/NodT-like"/>
</dbReference>
<evidence type="ECO:0000256" key="3">
    <source>
        <dbReference type="SAM" id="Coils"/>
    </source>
</evidence>
<name>A0A2A4B3K0_9SPHN</name>
<keyword evidence="2" id="KW-0564">Palmitate</keyword>
<evidence type="ECO:0000256" key="2">
    <source>
        <dbReference type="RuleBase" id="RU362097"/>
    </source>
</evidence>
<gene>
    <name evidence="5" type="ORF">COC42_13065</name>
</gene>
<comment type="subcellular location">
    <subcellularLocation>
        <location evidence="2">Cell membrane</location>
        <topology evidence="2">Lipid-anchor</topology>
    </subcellularLocation>
</comment>
<evidence type="ECO:0000256" key="4">
    <source>
        <dbReference type="SAM" id="MobiDB-lite"/>
    </source>
</evidence>
<keyword evidence="2" id="KW-1134">Transmembrane beta strand</keyword>
<dbReference type="OrthoDB" id="7181739at2"/>
<evidence type="ECO:0000256" key="1">
    <source>
        <dbReference type="ARBA" id="ARBA00007613"/>
    </source>
</evidence>
<feature type="chain" id="PRO_5011810352" evidence="2">
    <location>
        <begin position="17"/>
        <end position="492"/>
    </location>
</feature>
<dbReference type="Gene3D" id="2.20.200.10">
    <property type="entry name" value="Outer membrane efflux proteins (OEP)"/>
    <property type="match status" value="1"/>
</dbReference>
<organism evidence="5 6">
    <name type="scientific">Sphingomonas spermidinifaciens</name>
    <dbReference type="NCBI Taxonomy" id="1141889"/>
    <lineage>
        <taxon>Bacteria</taxon>
        <taxon>Pseudomonadati</taxon>
        <taxon>Pseudomonadota</taxon>
        <taxon>Alphaproteobacteria</taxon>
        <taxon>Sphingomonadales</taxon>
        <taxon>Sphingomonadaceae</taxon>
        <taxon>Sphingomonas</taxon>
    </lineage>
</organism>
<dbReference type="GO" id="GO:0005886">
    <property type="term" value="C:plasma membrane"/>
    <property type="evidence" value="ECO:0007669"/>
    <property type="project" value="UniProtKB-SubCell"/>
</dbReference>
<dbReference type="PANTHER" id="PTHR30203">
    <property type="entry name" value="OUTER MEMBRANE CATION EFFLUX PROTEIN"/>
    <property type="match status" value="1"/>
</dbReference>
<keyword evidence="2" id="KW-0812">Transmembrane</keyword>
<protein>
    <submittedName>
        <fullName evidence="5">Transporter</fullName>
    </submittedName>
</protein>